<feature type="domain" description="WGR" evidence="12">
    <location>
        <begin position="43"/>
        <end position="151"/>
    </location>
</feature>
<evidence type="ECO:0000256" key="1">
    <source>
        <dbReference type="ARBA" id="ARBA00004123"/>
    </source>
</evidence>
<dbReference type="Proteomes" id="UP001446871">
    <property type="component" value="Unassembled WGS sequence"/>
</dbReference>
<dbReference type="PROSITE" id="PS51059">
    <property type="entry name" value="PARP_CATALYTIC"/>
    <property type="match status" value="1"/>
</dbReference>
<dbReference type="InterPro" id="IPR036616">
    <property type="entry name" value="Poly(ADP-ribose)pol_reg_dom_sf"/>
</dbReference>
<proteinExistence type="predicted"/>
<evidence type="ECO:0000256" key="3">
    <source>
        <dbReference type="ARBA" id="ARBA00022679"/>
    </source>
</evidence>
<evidence type="ECO:0000256" key="2">
    <source>
        <dbReference type="ARBA" id="ARBA00022676"/>
    </source>
</evidence>
<name>A0ABR1TGY2_9PEZI</name>
<evidence type="ECO:0000259" key="10">
    <source>
        <dbReference type="PROSITE" id="PS51059"/>
    </source>
</evidence>
<dbReference type="Gene3D" id="3.90.228.10">
    <property type="match status" value="1"/>
</dbReference>
<dbReference type="SMART" id="SM00773">
    <property type="entry name" value="WGR"/>
    <property type="match status" value="1"/>
</dbReference>
<evidence type="ECO:0000256" key="9">
    <source>
        <dbReference type="SAM" id="MobiDB-lite"/>
    </source>
</evidence>
<evidence type="ECO:0000259" key="11">
    <source>
        <dbReference type="PROSITE" id="PS51060"/>
    </source>
</evidence>
<evidence type="ECO:0000313" key="14">
    <source>
        <dbReference type="Proteomes" id="UP001446871"/>
    </source>
</evidence>
<feature type="compositionally biased region" description="Acidic residues" evidence="9">
    <location>
        <begin position="158"/>
        <end position="174"/>
    </location>
</feature>
<dbReference type="InterPro" id="IPR036930">
    <property type="entry name" value="WGR_dom_sf"/>
</dbReference>
<dbReference type="Gene3D" id="1.20.142.10">
    <property type="entry name" value="Poly(ADP-ribose) polymerase, regulatory domain"/>
    <property type="match status" value="1"/>
</dbReference>
<reference evidence="13 14" key="1">
    <citation type="submission" date="2023-01" db="EMBL/GenBank/DDBJ databases">
        <title>Analysis of 21 Apiospora genomes using comparative genomics revels a genus with tremendous synthesis potential of carbohydrate active enzymes and secondary metabolites.</title>
        <authorList>
            <person name="Sorensen T."/>
        </authorList>
    </citation>
    <scope>NUCLEOTIDE SEQUENCE [LARGE SCALE GENOMIC DNA]</scope>
    <source>
        <strain evidence="13 14">CBS 83171</strain>
    </source>
</reference>
<dbReference type="SUPFAM" id="SSF142921">
    <property type="entry name" value="WGR domain-like"/>
    <property type="match status" value="1"/>
</dbReference>
<evidence type="ECO:0000256" key="7">
    <source>
        <dbReference type="ARBA" id="ARBA00033987"/>
    </source>
</evidence>
<dbReference type="InterPro" id="IPR012317">
    <property type="entry name" value="Poly(ADP-ribose)pol_cat_dom"/>
</dbReference>
<dbReference type="Pfam" id="PF05406">
    <property type="entry name" value="WGR"/>
    <property type="match status" value="1"/>
</dbReference>
<feature type="region of interest" description="Disordered" evidence="9">
    <location>
        <begin position="1"/>
        <end position="30"/>
    </location>
</feature>
<feature type="domain" description="PARP catalytic" evidence="10">
    <location>
        <begin position="310"/>
        <end position="541"/>
    </location>
</feature>
<comment type="subcellular location">
    <subcellularLocation>
        <location evidence="1">Nucleus</location>
    </subcellularLocation>
</comment>
<sequence>MPPKKRTGAGRRGAAKKQKASNGDAKPSQPHIAIDEGFAESDDVRVHIDDDETIWDASLNLSNVSGNNNKVIITHTCTSTGENFYMLQLLVDDKGTYYAHTRWGRVGESGQVKTMDFDNLDAAKEEFDSKFKSKTGLTWEQRTDEPKANKYTFVEKAYEDDEDEDDEDETEQNEDGTKGAESETTLSSENHFNSVLEEIGYNAEKLPLGKLGKNTLKTGFEQLKELASLIKHPSLAQNKYGKDREEVIEEWTNKYYSTIPHAFGRNRPPPVNNEEMLRKEVAMLDTLTDMEVANTIMRANDKAKDASSVNLLDSRFKELGLQELAVLDHKSDEYKQLQSYLVDSSAAGHGLRYRLQDIFRIERPGEHQRFEKSVKTIKDSNRLLLWHGSRTTNFGGILSQGLRIAPPEAPVNGYAFGKGIYLADLSSKSANYCVASASGGVGLLLLVEAELSNPMYEIDSGDHNAGDLAKKHNCIATKGLGRTGYNKWKDAGVVNKALEGVKMPDGKPEDDAKSGGFLQYNEYISYNVEHLKLRYLFKVAM</sequence>
<dbReference type="Gene3D" id="2.20.140.10">
    <property type="entry name" value="WGR domain"/>
    <property type="match status" value="1"/>
</dbReference>
<keyword evidence="5 8" id="KW-0520">NAD</keyword>
<protein>
    <recommendedName>
        <fullName evidence="8">Poly [ADP-ribose] polymerase</fullName>
        <shortName evidence="8">PARP</shortName>
        <ecNumber evidence="8">2.4.2.-</ecNumber>
    </recommendedName>
</protein>
<evidence type="ECO:0000313" key="13">
    <source>
        <dbReference type="EMBL" id="KAK8045898.1"/>
    </source>
</evidence>
<keyword evidence="4" id="KW-0548">Nucleotidyltransferase</keyword>
<comment type="caution">
    <text evidence="13">The sequence shown here is derived from an EMBL/GenBank/DDBJ whole genome shotgun (WGS) entry which is preliminary data.</text>
</comment>
<dbReference type="PANTHER" id="PTHR10459:SF60">
    <property type="entry name" value="POLY [ADP-RIBOSE] POLYMERASE 2"/>
    <property type="match status" value="1"/>
</dbReference>
<organism evidence="13 14">
    <name type="scientific">Apiospora saccharicola</name>
    <dbReference type="NCBI Taxonomy" id="335842"/>
    <lineage>
        <taxon>Eukaryota</taxon>
        <taxon>Fungi</taxon>
        <taxon>Dikarya</taxon>
        <taxon>Ascomycota</taxon>
        <taxon>Pezizomycotina</taxon>
        <taxon>Sordariomycetes</taxon>
        <taxon>Xylariomycetidae</taxon>
        <taxon>Amphisphaeriales</taxon>
        <taxon>Apiosporaceae</taxon>
        <taxon>Apiospora</taxon>
    </lineage>
</organism>
<evidence type="ECO:0000256" key="8">
    <source>
        <dbReference type="RuleBase" id="RU362114"/>
    </source>
</evidence>
<dbReference type="EMBL" id="JAQQWM010000009">
    <property type="protein sequence ID" value="KAK8045898.1"/>
    <property type="molecule type" value="Genomic_DNA"/>
</dbReference>
<dbReference type="CDD" id="cd01437">
    <property type="entry name" value="parp_like"/>
    <property type="match status" value="1"/>
</dbReference>
<evidence type="ECO:0000256" key="6">
    <source>
        <dbReference type="ARBA" id="ARBA00023242"/>
    </source>
</evidence>
<dbReference type="InterPro" id="IPR050800">
    <property type="entry name" value="ARTD/PARP"/>
</dbReference>
<dbReference type="EC" id="2.4.2.-" evidence="8"/>
<dbReference type="PROSITE" id="PS51060">
    <property type="entry name" value="PARP_ALPHA_HD"/>
    <property type="match status" value="1"/>
</dbReference>
<feature type="compositionally biased region" description="Basic residues" evidence="9">
    <location>
        <begin position="1"/>
        <end position="19"/>
    </location>
</feature>
<dbReference type="SUPFAM" id="SSF56399">
    <property type="entry name" value="ADP-ribosylation"/>
    <property type="match status" value="1"/>
</dbReference>
<dbReference type="InterPro" id="IPR008893">
    <property type="entry name" value="WGR_domain"/>
</dbReference>
<dbReference type="CDD" id="cd07997">
    <property type="entry name" value="WGR_PARP"/>
    <property type="match status" value="1"/>
</dbReference>
<dbReference type="Pfam" id="PF02877">
    <property type="entry name" value="PARP_reg"/>
    <property type="match status" value="1"/>
</dbReference>
<comment type="catalytic activity">
    <reaction evidence="7">
        <text>NAD(+) + (ADP-D-ribosyl)n-acceptor = nicotinamide + (ADP-D-ribosyl)n+1-acceptor + H(+).</text>
        <dbReference type="EC" id="2.4.2.30"/>
    </reaction>
</comment>
<feature type="region of interest" description="Disordered" evidence="9">
    <location>
        <begin position="157"/>
        <end position="189"/>
    </location>
</feature>
<dbReference type="InterPro" id="IPR004102">
    <property type="entry name" value="Poly(ADP-ribose)pol_reg_dom"/>
</dbReference>
<dbReference type="PROSITE" id="PS51977">
    <property type="entry name" value="WGR"/>
    <property type="match status" value="1"/>
</dbReference>
<keyword evidence="2 8" id="KW-0328">Glycosyltransferase</keyword>
<feature type="domain" description="PARP alpha-helical" evidence="11">
    <location>
        <begin position="172"/>
        <end position="298"/>
    </location>
</feature>
<evidence type="ECO:0000256" key="4">
    <source>
        <dbReference type="ARBA" id="ARBA00022695"/>
    </source>
</evidence>
<accession>A0ABR1TGY2</accession>
<keyword evidence="3 8" id="KW-0808">Transferase</keyword>
<gene>
    <name evidence="13" type="ORF">PG996_013962</name>
</gene>
<evidence type="ECO:0000256" key="5">
    <source>
        <dbReference type="ARBA" id="ARBA00023027"/>
    </source>
</evidence>
<dbReference type="PANTHER" id="PTHR10459">
    <property type="entry name" value="DNA LIGASE"/>
    <property type="match status" value="1"/>
</dbReference>
<keyword evidence="14" id="KW-1185">Reference proteome</keyword>
<dbReference type="Pfam" id="PF00644">
    <property type="entry name" value="PARP"/>
    <property type="match status" value="1"/>
</dbReference>
<evidence type="ECO:0000259" key="12">
    <source>
        <dbReference type="PROSITE" id="PS51977"/>
    </source>
</evidence>
<dbReference type="SUPFAM" id="SSF47587">
    <property type="entry name" value="Domain of poly(ADP-ribose) polymerase"/>
    <property type="match status" value="1"/>
</dbReference>
<keyword evidence="6" id="KW-0539">Nucleus</keyword>